<feature type="non-terminal residue" evidence="3">
    <location>
        <position position="128"/>
    </location>
</feature>
<gene>
    <name evidence="3" type="ORF">g.6646</name>
</gene>
<evidence type="ECO:0000259" key="2">
    <source>
        <dbReference type="Pfam" id="PF00703"/>
    </source>
</evidence>
<dbReference type="GO" id="GO:0004566">
    <property type="term" value="F:beta-glucuronidase activity"/>
    <property type="evidence" value="ECO:0007669"/>
    <property type="project" value="TreeGrafter"/>
</dbReference>
<dbReference type="EMBL" id="GECZ01011702">
    <property type="protein sequence ID" value="JAS58067.1"/>
    <property type="molecule type" value="Transcribed_RNA"/>
</dbReference>
<dbReference type="PANTHER" id="PTHR10066:SF67">
    <property type="entry name" value="BETA-GLUCURONIDASE"/>
    <property type="match status" value="1"/>
</dbReference>
<feature type="domain" description="Glycoside hydrolase family 2 immunoglobulin-like beta-sandwich" evidence="2">
    <location>
        <begin position="31"/>
        <end position="120"/>
    </location>
</feature>
<dbReference type="InterPro" id="IPR013783">
    <property type="entry name" value="Ig-like_fold"/>
</dbReference>
<feature type="non-terminal residue" evidence="3">
    <location>
        <position position="1"/>
    </location>
</feature>
<dbReference type="GO" id="GO:0019391">
    <property type="term" value="P:glucuronoside catabolic process"/>
    <property type="evidence" value="ECO:0007669"/>
    <property type="project" value="TreeGrafter"/>
</dbReference>
<evidence type="ECO:0000256" key="1">
    <source>
        <dbReference type="ARBA" id="ARBA00007401"/>
    </source>
</evidence>
<dbReference type="AlphaFoldDB" id="A0A1B6G6K8"/>
<reference evidence="3" key="1">
    <citation type="submission" date="2015-11" db="EMBL/GenBank/DDBJ databases">
        <title>De novo transcriptome assembly of four potential Pierce s Disease insect vectors from Arizona vineyards.</title>
        <authorList>
            <person name="Tassone E.E."/>
        </authorList>
    </citation>
    <scope>NUCLEOTIDE SEQUENCE</scope>
</reference>
<dbReference type="InterPro" id="IPR036156">
    <property type="entry name" value="Beta-gal/glucu_dom_sf"/>
</dbReference>
<dbReference type="SUPFAM" id="SSF49303">
    <property type="entry name" value="beta-Galactosidase/glucuronidase domain"/>
    <property type="match status" value="1"/>
</dbReference>
<dbReference type="Gene3D" id="2.60.40.10">
    <property type="entry name" value="Immunoglobulins"/>
    <property type="match status" value="1"/>
</dbReference>
<evidence type="ECO:0000313" key="3">
    <source>
        <dbReference type="EMBL" id="JAS58067.1"/>
    </source>
</evidence>
<dbReference type="GO" id="GO:0005975">
    <property type="term" value="P:carbohydrate metabolic process"/>
    <property type="evidence" value="ECO:0007669"/>
    <property type="project" value="InterPro"/>
</dbReference>
<proteinExistence type="inferred from homology"/>
<name>A0A1B6G6K8_9HEMI</name>
<accession>A0A1B6G6K8</accession>
<organism evidence="3">
    <name type="scientific">Cuerna arida</name>
    <dbReference type="NCBI Taxonomy" id="1464854"/>
    <lineage>
        <taxon>Eukaryota</taxon>
        <taxon>Metazoa</taxon>
        <taxon>Ecdysozoa</taxon>
        <taxon>Arthropoda</taxon>
        <taxon>Hexapoda</taxon>
        <taxon>Insecta</taxon>
        <taxon>Pterygota</taxon>
        <taxon>Neoptera</taxon>
        <taxon>Paraneoptera</taxon>
        <taxon>Hemiptera</taxon>
        <taxon>Auchenorrhyncha</taxon>
        <taxon>Membracoidea</taxon>
        <taxon>Cicadellidae</taxon>
        <taxon>Cicadellinae</taxon>
        <taxon>Proconiini</taxon>
        <taxon>Cuerna</taxon>
    </lineage>
</organism>
<comment type="similarity">
    <text evidence="1">Belongs to the glycosyl hydrolase 2 family.</text>
</comment>
<dbReference type="GO" id="GO:0005615">
    <property type="term" value="C:extracellular space"/>
    <property type="evidence" value="ECO:0007669"/>
    <property type="project" value="TreeGrafter"/>
</dbReference>
<dbReference type="GO" id="GO:0030246">
    <property type="term" value="F:carbohydrate binding"/>
    <property type="evidence" value="ECO:0007669"/>
    <property type="project" value="TreeGrafter"/>
</dbReference>
<sequence length="128" mass="14958">GIEWVQNHRFDFFNYAGIDRPVTIFTVPKDHIEDISISVTVPSDDVAIISYDIRSTADNLTFETNYKIRLFDKVSNIVAKVDGGTRGEIRVENPKLWWPYLMDDKPGYLYELEVQLFLSNEFCDIYRL</sequence>
<dbReference type="InterPro" id="IPR006102">
    <property type="entry name" value="Ig-like_GH2"/>
</dbReference>
<protein>
    <recommendedName>
        <fullName evidence="2">Glycoside hydrolase family 2 immunoglobulin-like beta-sandwich domain-containing protein</fullName>
    </recommendedName>
</protein>
<dbReference type="PANTHER" id="PTHR10066">
    <property type="entry name" value="BETA-GLUCURONIDASE"/>
    <property type="match status" value="1"/>
</dbReference>
<dbReference type="Pfam" id="PF00703">
    <property type="entry name" value="Glyco_hydro_2"/>
    <property type="match status" value="1"/>
</dbReference>